<dbReference type="Gene3D" id="3.30.930.10">
    <property type="entry name" value="Bira Bifunctional Protein, Domain 2"/>
    <property type="match status" value="1"/>
</dbReference>
<comment type="cofactor">
    <cofactor evidence="11">
        <name>Mg(2+)</name>
        <dbReference type="ChEBI" id="CHEBI:18420"/>
    </cofactor>
    <text evidence="11">Binds 2 magnesium ions per tetramer.</text>
</comment>
<dbReference type="HAMAP" id="MF_00282">
    <property type="entry name" value="Phe_tRNA_synth_alpha2"/>
    <property type="match status" value="1"/>
</dbReference>
<dbReference type="NCBIfam" id="TIGR00468">
    <property type="entry name" value="pheS"/>
    <property type="match status" value="1"/>
</dbReference>
<keyword evidence="6 11" id="KW-0547">Nucleotide-binding</keyword>
<feature type="binding site" evidence="11">
    <location>
        <position position="426"/>
    </location>
    <ligand>
        <name>L-phenylalanine</name>
        <dbReference type="ChEBI" id="CHEBI:58095"/>
    </ligand>
</feature>
<dbReference type="InterPro" id="IPR002319">
    <property type="entry name" value="Phenylalanyl-tRNA_Synthase"/>
</dbReference>
<evidence type="ECO:0000259" key="12">
    <source>
        <dbReference type="PROSITE" id="PS50862"/>
    </source>
</evidence>
<accession>A0ABT8MBJ0</accession>
<keyword evidence="8 11" id="KW-0460">Magnesium</keyword>
<dbReference type="Gene3D" id="1.10.10.2330">
    <property type="match status" value="1"/>
</dbReference>
<evidence type="ECO:0000256" key="1">
    <source>
        <dbReference type="ARBA" id="ARBA00004496"/>
    </source>
</evidence>
<dbReference type="PROSITE" id="PS50862">
    <property type="entry name" value="AA_TRNA_LIGASE_II"/>
    <property type="match status" value="1"/>
</dbReference>
<keyword evidence="9 11" id="KW-0648">Protein biosynthesis</keyword>
<feature type="binding site" evidence="11">
    <location>
        <position position="322"/>
    </location>
    <ligand>
        <name>L-phenylalanine</name>
        <dbReference type="ChEBI" id="CHEBI:58095"/>
    </ligand>
</feature>
<keyword evidence="7 11" id="KW-0067">ATP-binding</keyword>
<name>A0ABT8MBJ0_9EURY</name>
<evidence type="ECO:0000256" key="11">
    <source>
        <dbReference type="HAMAP-Rule" id="MF_00282"/>
    </source>
</evidence>
<comment type="subunit">
    <text evidence="11">Tetramer of two alpha and two beta subunits.</text>
</comment>
<dbReference type="EC" id="6.1.1.20" evidence="11"/>
<evidence type="ECO:0000256" key="6">
    <source>
        <dbReference type="ARBA" id="ARBA00022741"/>
    </source>
</evidence>
<keyword evidence="10 11" id="KW-0030">Aminoacyl-tRNA synthetase</keyword>
<organism evidence="13 14">
    <name type="scientific">Methanoculleus frigidifontis</name>
    <dbReference type="NCBI Taxonomy" id="2584085"/>
    <lineage>
        <taxon>Archaea</taxon>
        <taxon>Methanobacteriati</taxon>
        <taxon>Methanobacteriota</taxon>
        <taxon>Stenosarchaea group</taxon>
        <taxon>Methanomicrobia</taxon>
        <taxon>Methanomicrobiales</taxon>
        <taxon>Methanomicrobiaceae</taxon>
        <taxon>Methanoculleus</taxon>
    </lineage>
</organism>
<evidence type="ECO:0000256" key="2">
    <source>
        <dbReference type="ARBA" id="ARBA00006703"/>
    </source>
</evidence>
<dbReference type="EMBL" id="VCYH01000006">
    <property type="protein sequence ID" value="MDN7025308.1"/>
    <property type="molecule type" value="Genomic_DNA"/>
</dbReference>
<gene>
    <name evidence="11" type="primary">pheS</name>
    <name evidence="13" type="ORF">FGU65_10455</name>
</gene>
<dbReference type="Proteomes" id="UP001168338">
    <property type="component" value="Unassembled WGS sequence"/>
</dbReference>
<keyword evidence="14" id="KW-1185">Reference proteome</keyword>
<feature type="binding site" evidence="11">
    <location>
        <position position="403"/>
    </location>
    <ligand>
        <name>Mg(2+)</name>
        <dbReference type="ChEBI" id="CHEBI:18420"/>
        <note>ligand shared with heterodimeric partner</note>
    </ligand>
</feature>
<feature type="domain" description="Aminoacyl-transfer RNA synthetases class-II family profile" evidence="12">
    <location>
        <begin position="224"/>
        <end position="475"/>
    </location>
</feature>
<dbReference type="RefSeq" id="WP_301664455.1">
    <property type="nucleotide sequence ID" value="NZ_VCYH01000006.1"/>
</dbReference>
<comment type="caution">
    <text evidence="13">The sequence shown here is derived from an EMBL/GenBank/DDBJ whole genome shotgun (WGS) entry which is preliminary data.</text>
</comment>
<dbReference type="CDD" id="cd00496">
    <property type="entry name" value="PheRS_alpha_core"/>
    <property type="match status" value="1"/>
</dbReference>
<protein>
    <recommendedName>
        <fullName evidence="11">Phenylalanine--tRNA ligase alpha subunit</fullName>
        <ecNumber evidence="11">6.1.1.20</ecNumber>
    </recommendedName>
    <alternativeName>
        <fullName evidence="11">Phenylalanyl-tRNA synthetase alpha subunit</fullName>
        <shortName evidence="11">PheRS</shortName>
    </alternativeName>
</protein>
<evidence type="ECO:0000256" key="5">
    <source>
        <dbReference type="ARBA" id="ARBA00022723"/>
    </source>
</evidence>
<keyword evidence="3 11" id="KW-0963">Cytoplasm</keyword>
<proteinExistence type="inferred from homology"/>
<dbReference type="NCBIfam" id="NF003210">
    <property type="entry name" value="PRK04172.1"/>
    <property type="match status" value="1"/>
</dbReference>
<evidence type="ECO:0000256" key="10">
    <source>
        <dbReference type="ARBA" id="ARBA00023146"/>
    </source>
</evidence>
<evidence type="ECO:0000256" key="9">
    <source>
        <dbReference type="ARBA" id="ARBA00022917"/>
    </source>
</evidence>
<comment type="subcellular location">
    <subcellularLocation>
        <location evidence="1 11">Cytoplasm</location>
    </subcellularLocation>
</comment>
<evidence type="ECO:0000256" key="4">
    <source>
        <dbReference type="ARBA" id="ARBA00022598"/>
    </source>
</evidence>
<dbReference type="GO" id="GO:0004826">
    <property type="term" value="F:phenylalanine-tRNA ligase activity"/>
    <property type="evidence" value="ECO:0007669"/>
    <property type="project" value="UniProtKB-EC"/>
</dbReference>
<evidence type="ECO:0000313" key="13">
    <source>
        <dbReference type="EMBL" id="MDN7025308.1"/>
    </source>
</evidence>
<comment type="similarity">
    <text evidence="2 11">Belongs to the class-II aminoacyl-tRNA synthetase family. Phe-tRNA synthetase alpha subunit type 2 subfamily.</text>
</comment>
<sequence>MELTLNEKRLLVALEPLGPIDAATLADRMGARKEAVVQYALLASDRGLASLEKNIRTVYSLTEEGQKYAGEGLPERQLLESFDEEIPMRDLQQHPLARIGIGWMRKKGWIAIKDGIVSKTGTDAPGADEQAFAELTEGSVDTGLSGIADLQKRGLVEETETVRYTVAITPEGRALVTKGLDLREEVGTLTREQIITGEWQNLNLRRYSVEKLPKRVYPGKNHPYQRLLDEMRRILLDMGFTEIQGGIVQSSFWNFDALFQPQDHPAREMQDTFFLSENQQLPPGYERVRDMHEHGGGTSSTGWGGAWSTAKAEQCVLRTHTTCLSIRHLAENPKPPVKAFGIGRVYRREAIDPTHLPEFEQLEGIVMDEGLNFRHLLGFLREFYAKMGFDKVRFRPGYFPYTEPSVEPEVYVDGLGWVELGGAGIFRQEVTAPCGIEYPVLAWGLGVSRLAMLKLGLRDLRHLYRSDVEWLRQTPVLAGRLEE</sequence>
<feature type="binding site" evidence="11">
    <location>
        <position position="401"/>
    </location>
    <ligand>
        <name>L-phenylalanine</name>
        <dbReference type="ChEBI" id="CHEBI:58095"/>
    </ligand>
</feature>
<dbReference type="SUPFAM" id="SSF55681">
    <property type="entry name" value="Class II aaRS and biotin synthetases"/>
    <property type="match status" value="1"/>
</dbReference>
<dbReference type="PANTHER" id="PTHR11538">
    <property type="entry name" value="PHENYLALANYL-TRNA SYNTHETASE"/>
    <property type="match status" value="1"/>
</dbReference>
<evidence type="ECO:0000256" key="7">
    <source>
        <dbReference type="ARBA" id="ARBA00022840"/>
    </source>
</evidence>
<comment type="catalytic activity">
    <reaction evidence="11">
        <text>tRNA(Phe) + L-phenylalanine + ATP = L-phenylalanyl-tRNA(Phe) + AMP + diphosphate + H(+)</text>
        <dbReference type="Rhea" id="RHEA:19413"/>
        <dbReference type="Rhea" id="RHEA-COMP:9668"/>
        <dbReference type="Rhea" id="RHEA-COMP:9699"/>
        <dbReference type="ChEBI" id="CHEBI:15378"/>
        <dbReference type="ChEBI" id="CHEBI:30616"/>
        <dbReference type="ChEBI" id="CHEBI:33019"/>
        <dbReference type="ChEBI" id="CHEBI:58095"/>
        <dbReference type="ChEBI" id="CHEBI:78442"/>
        <dbReference type="ChEBI" id="CHEBI:78531"/>
        <dbReference type="ChEBI" id="CHEBI:456215"/>
        <dbReference type="EC" id="6.1.1.20"/>
    </reaction>
</comment>
<dbReference type="InterPro" id="IPR022917">
    <property type="entry name" value="Phe_tRNA_ligase_alpha_bac/arc"/>
</dbReference>
<dbReference type="InterPro" id="IPR045864">
    <property type="entry name" value="aa-tRNA-synth_II/BPL/LPL"/>
</dbReference>
<dbReference type="PANTHER" id="PTHR11538:SF40">
    <property type="entry name" value="PHENYLALANINE--TRNA LIGASE ALPHA SUBUNIT"/>
    <property type="match status" value="1"/>
</dbReference>
<reference evidence="13" key="1">
    <citation type="submission" date="2019-05" db="EMBL/GenBank/DDBJ databases">
        <title>Methanoculleus sp. FWC-SCC1, a methanogenic archaeon isolated from deep marine cold seep.</title>
        <authorList>
            <person name="Chen Y.-W."/>
            <person name="Chen S.-C."/>
            <person name="Teng N.-H."/>
            <person name="Lai M.-C."/>
        </authorList>
    </citation>
    <scope>NUCLEOTIDE SEQUENCE</scope>
    <source>
        <strain evidence="13">FWC-SCC1</strain>
    </source>
</reference>
<dbReference type="Gene3D" id="1.10.10.2320">
    <property type="match status" value="1"/>
</dbReference>
<evidence type="ECO:0000256" key="8">
    <source>
        <dbReference type="ARBA" id="ARBA00022842"/>
    </source>
</evidence>
<keyword evidence="5 11" id="KW-0479">Metal-binding</keyword>
<feature type="binding site" evidence="11">
    <location>
        <begin position="361"/>
        <end position="363"/>
    </location>
    <ligand>
        <name>L-phenylalanine</name>
        <dbReference type="ChEBI" id="CHEBI:58095"/>
    </ligand>
</feature>
<evidence type="ECO:0000256" key="3">
    <source>
        <dbReference type="ARBA" id="ARBA00022490"/>
    </source>
</evidence>
<dbReference type="Pfam" id="PF01409">
    <property type="entry name" value="tRNA-synt_2d"/>
    <property type="match status" value="1"/>
</dbReference>
<dbReference type="Gene3D" id="3.30.1370.240">
    <property type="match status" value="1"/>
</dbReference>
<evidence type="ECO:0000313" key="14">
    <source>
        <dbReference type="Proteomes" id="UP001168338"/>
    </source>
</evidence>
<dbReference type="InterPro" id="IPR006195">
    <property type="entry name" value="aa-tRNA-synth_II"/>
</dbReference>
<dbReference type="InterPro" id="IPR004529">
    <property type="entry name" value="Phe-tRNA-synth_IIc_asu"/>
</dbReference>
<keyword evidence="4 11" id="KW-0436">Ligase</keyword>